<dbReference type="AlphaFoldDB" id="A0A6U3D315"/>
<dbReference type="PROSITE" id="PS50297">
    <property type="entry name" value="ANK_REP_REGION"/>
    <property type="match status" value="2"/>
</dbReference>
<sequence>MERLFESAWAGDLHGVMRMIELGTDVDSESYDRRTALISAAEENHVDVVRYLITQRANVEARDRDGDTALGVASSWGHYSVVECLLEHHANPDAKDELGRKAETRTTKVEIRALICRHRPRIKRERAKFILAMMNDYAPKLNVVNLVILNYMDELVGKAAQAMEDAKATSNKRKRLIWREMDGTPKKSR</sequence>
<name>A0A6U3D315_9EUKA</name>
<dbReference type="PROSITE" id="PS50088">
    <property type="entry name" value="ANK_REPEAT"/>
    <property type="match status" value="2"/>
</dbReference>
<protein>
    <submittedName>
        <fullName evidence="4">Uncharacterized protein</fullName>
    </submittedName>
</protein>
<dbReference type="EMBL" id="HBIV01036862">
    <property type="protein sequence ID" value="CAE0674501.1"/>
    <property type="molecule type" value="Transcribed_RNA"/>
</dbReference>
<dbReference type="InterPro" id="IPR036770">
    <property type="entry name" value="Ankyrin_rpt-contain_sf"/>
</dbReference>
<accession>A0A6U3D315</accession>
<evidence type="ECO:0000256" key="1">
    <source>
        <dbReference type="ARBA" id="ARBA00022737"/>
    </source>
</evidence>
<organism evidence="4">
    <name type="scientific">Lotharella globosa</name>
    <dbReference type="NCBI Taxonomy" id="91324"/>
    <lineage>
        <taxon>Eukaryota</taxon>
        <taxon>Sar</taxon>
        <taxon>Rhizaria</taxon>
        <taxon>Cercozoa</taxon>
        <taxon>Chlorarachniophyceae</taxon>
        <taxon>Lotharella</taxon>
    </lineage>
</organism>
<dbReference type="SUPFAM" id="SSF48403">
    <property type="entry name" value="Ankyrin repeat"/>
    <property type="match status" value="1"/>
</dbReference>
<dbReference type="Pfam" id="PF12796">
    <property type="entry name" value="Ank_2"/>
    <property type="match status" value="1"/>
</dbReference>
<dbReference type="PANTHER" id="PTHR24171">
    <property type="entry name" value="ANKYRIN REPEAT DOMAIN-CONTAINING PROTEIN 39-RELATED"/>
    <property type="match status" value="1"/>
</dbReference>
<proteinExistence type="predicted"/>
<feature type="repeat" description="ANK" evidence="3">
    <location>
        <begin position="65"/>
        <end position="97"/>
    </location>
</feature>
<feature type="repeat" description="ANK" evidence="3">
    <location>
        <begin position="32"/>
        <end position="64"/>
    </location>
</feature>
<dbReference type="InterPro" id="IPR002110">
    <property type="entry name" value="Ankyrin_rpt"/>
</dbReference>
<dbReference type="PANTHER" id="PTHR24171:SF9">
    <property type="entry name" value="ANKYRIN REPEAT DOMAIN-CONTAINING PROTEIN 39"/>
    <property type="match status" value="1"/>
</dbReference>
<evidence type="ECO:0000313" key="4">
    <source>
        <dbReference type="EMBL" id="CAE0674501.1"/>
    </source>
</evidence>
<gene>
    <name evidence="4" type="ORF">LGLO00237_LOCUS26275</name>
</gene>
<evidence type="ECO:0000256" key="3">
    <source>
        <dbReference type="PROSITE-ProRule" id="PRU00023"/>
    </source>
</evidence>
<dbReference type="SMART" id="SM00248">
    <property type="entry name" value="ANK"/>
    <property type="match status" value="2"/>
</dbReference>
<reference evidence="4" key="1">
    <citation type="submission" date="2021-01" db="EMBL/GenBank/DDBJ databases">
        <authorList>
            <person name="Corre E."/>
            <person name="Pelletier E."/>
            <person name="Niang G."/>
            <person name="Scheremetjew M."/>
            <person name="Finn R."/>
            <person name="Kale V."/>
            <person name="Holt S."/>
            <person name="Cochrane G."/>
            <person name="Meng A."/>
            <person name="Brown T."/>
            <person name="Cohen L."/>
        </authorList>
    </citation>
    <scope>NUCLEOTIDE SEQUENCE</scope>
    <source>
        <strain evidence="4">CCCM811</strain>
    </source>
</reference>
<evidence type="ECO:0000256" key="2">
    <source>
        <dbReference type="ARBA" id="ARBA00023043"/>
    </source>
</evidence>
<keyword evidence="2 3" id="KW-0040">ANK repeat</keyword>
<dbReference type="Gene3D" id="1.25.40.20">
    <property type="entry name" value="Ankyrin repeat-containing domain"/>
    <property type="match status" value="2"/>
</dbReference>
<keyword evidence="1" id="KW-0677">Repeat</keyword>